<dbReference type="EMBL" id="JAJOMB010000032">
    <property type="protein sequence ID" value="MCD5316636.1"/>
    <property type="molecule type" value="Genomic_DNA"/>
</dbReference>
<protein>
    <submittedName>
        <fullName evidence="3">Aldo/keto reductase</fullName>
    </submittedName>
</protein>
<dbReference type="Proteomes" id="UP001138997">
    <property type="component" value="Unassembled WGS sequence"/>
</dbReference>
<evidence type="ECO:0000313" key="3">
    <source>
        <dbReference type="EMBL" id="MCD5316636.1"/>
    </source>
</evidence>
<dbReference type="InterPro" id="IPR020471">
    <property type="entry name" value="AKR"/>
</dbReference>
<evidence type="ECO:0000259" key="2">
    <source>
        <dbReference type="Pfam" id="PF00248"/>
    </source>
</evidence>
<dbReference type="Gene3D" id="3.20.20.100">
    <property type="entry name" value="NADP-dependent oxidoreductase domain"/>
    <property type="match status" value="1"/>
</dbReference>
<dbReference type="PANTHER" id="PTHR43364">
    <property type="entry name" value="NADH-SPECIFIC METHYLGLYOXAL REDUCTASE-RELATED"/>
    <property type="match status" value="1"/>
</dbReference>
<reference evidence="3" key="1">
    <citation type="submission" date="2021-11" db="EMBL/GenBank/DDBJ databases">
        <title>Streptomyces corallinus and Kineosporia corallina sp. nov., two new coral-derived marine actinobacteria.</title>
        <authorList>
            <person name="Buangrab K."/>
            <person name="Sutthacheep M."/>
            <person name="Yeemin T."/>
            <person name="Harunari E."/>
            <person name="Igarashi Y."/>
            <person name="Sripreechasak P."/>
            <person name="Kanchanasin P."/>
            <person name="Tanasupawat S."/>
            <person name="Phongsopitanun W."/>
        </authorList>
    </citation>
    <scope>NUCLEOTIDE SEQUENCE</scope>
    <source>
        <strain evidence="3">JCM 31032</strain>
    </source>
</reference>
<comment type="caution">
    <text evidence="3">The sequence shown here is derived from an EMBL/GenBank/DDBJ whole genome shotgun (WGS) entry which is preliminary data.</text>
</comment>
<dbReference type="SUPFAM" id="SSF51430">
    <property type="entry name" value="NAD(P)-linked oxidoreductase"/>
    <property type="match status" value="1"/>
</dbReference>
<name>A0A9X1NMU2_9ACTN</name>
<sequence>MQKRNLGTGGPAVSVLGLGCNNFGMRIDTEQTAKVVHAALDLGVTHFDTAEMYGEGRSEVFLGQALKGRRDEAVLATKFLPRSGETFSSGDLAARITESVEQSLRSLQTDRIDVYYQHYFDVDAPLDELLDTLDGLVTSGKVLHVALSNLHVGQLKSVMSAPRELPLRAVQIEWNVLNRAVEETLVPASASAGLGVVPYFPLAAGLLTGKYRGMKEYPADSRFGAIPYFAQVASEENLTRVENLAAVAERHGRTLSELAFGWLLAQGQVASVIAGATSPEQVTANAAAVGWDMTPAELAEVETALTV</sequence>
<dbReference type="PANTHER" id="PTHR43364:SF4">
    <property type="entry name" value="NAD(P)-LINKED OXIDOREDUCTASE SUPERFAMILY PROTEIN"/>
    <property type="match status" value="1"/>
</dbReference>
<dbReference type="RefSeq" id="WP_231449487.1">
    <property type="nucleotide sequence ID" value="NZ_JAJOMB010000032.1"/>
</dbReference>
<dbReference type="InterPro" id="IPR036812">
    <property type="entry name" value="NAD(P)_OxRdtase_dom_sf"/>
</dbReference>
<dbReference type="GO" id="GO:0005829">
    <property type="term" value="C:cytosol"/>
    <property type="evidence" value="ECO:0007669"/>
    <property type="project" value="TreeGrafter"/>
</dbReference>
<dbReference type="InterPro" id="IPR050523">
    <property type="entry name" value="AKR_Detox_Biosynth"/>
</dbReference>
<dbReference type="AlphaFoldDB" id="A0A9X1NMU2"/>
<dbReference type="GO" id="GO:0016491">
    <property type="term" value="F:oxidoreductase activity"/>
    <property type="evidence" value="ECO:0007669"/>
    <property type="project" value="UniProtKB-KW"/>
</dbReference>
<accession>A0A9X1NMU2</accession>
<evidence type="ECO:0000256" key="1">
    <source>
        <dbReference type="ARBA" id="ARBA00023002"/>
    </source>
</evidence>
<organism evidence="3 4">
    <name type="scientific">Kineosporia babensis</name>
    <dbReference type="NCBI Taxonomy" id="499548"/>
    <lineage>
        <taxon>Bacteria</taxon>
        <taxon>Bacillati</taxon>
        <taxon>Actinomycetota</taxon>
        <taxon>Actinomycetes</taxon>
        <taxon>Kineosporiales</taxon>
        <taxon>Kineosporiaceae</taxon>
        <taxon>Kineosporia</taxon>
    </lineage>
</organism>
<dbReference type="PROSITE" id="PS51257">
    <property type="entry name" value="PROKAR_LIPOPROTEIN"/>
    <property type="match status" value="1"/>
</dbReference>
<keyword evidence="1" id="KW-0560">Oxidoreductase</keyword>
<evidence type="ECO:0000313" key="4">
    <source>
        <dbReference type="Proteomes" id="UP001138997"/>
    </source>
</evidence>
<keyword evidence="4" id="KW-1185">Reference proteome</keyword>
<feature type="domain" description="NADP-dependent oxidoreductase" evidence="2">
    <location>
        <begin position="16"/>
        <end position="303"/>
    </location>
</feature>
<dbReference type="PRINTS" id="PR00069">
    <property type="entry name" value="ALDKETRDTASE"/>
</dbReference>
<gene>
    <name evidence="3" type="ORF">LR394_37630</name>
</gene>
<dbReference type="InterPro" id="IPR023210">
    <property type="entry name" value="NADP_OxRdtase_dom"/>
</dbReference>
<proteinExistence type="predicted"/>
<dbReference type="Pfam" id="PF00248">
    <property type="entry name" value="Aldo_ket_red"/>
    <property type="match status" value="1"/>
</dbReference>